<dbReference type="Gene3D" id="2.120.10.30">
    <property type="entry name" value="TolB, C-terminal domain"/>
    <property type="match status" value="1"/>
</dbReference>
<dbReference type="InterPro" id="IPR011042">
    <property type="entry name" value="6-blade_b-propeller_TolB-like"/>
</dbReference>
<accession>X0ZEA5</accession>
<gene>
    <name evidence="2" type="ORF">S01H1_75054</name>
</gene>
<reference evidence="2" key="1">
    <citation type="journal article" date="2014" name="Front. Microbiol.">
        <title>High frequency of phylogenetically diverse reductive dehalogenase-homologous genes in deep subseafloor sedimentary metagenomes.</title>
        <authorList>
            <person name="Kawai M."/>
            <person name="Futagami T."/>
            <person name="Toyoda A."/>
            <person name="Takaki Y."/>
            <person name="Nishi S."/>
            <person name="Hori S."/>
            <person name="Arai W."/>
            <person name="Tsubouchi T."/>
            <person name="Morono Y."/>
            <person name="Uchiyama I."/>
            <person name="Ito T."/>
            <person name="Fujiyama A."/>
            <person name="Inagaki F."/>
            <person name="Takami H."/>
        </authorList>
    </citation>
    <scope>NUCLEOTIDE SEQUENCE</scope>
    <source>
        <strain evidence="2">Expedition CK06-06</strain>
    </source>
</reference>
<protein>
    <recommendedName>
        <fullName evidence="3">Dipeptidylpeptidase IV N-terminal domain-containing protein</fullName>
    </recommendedName>
</protein>
<dbReference type="PANTHER" id="PTHR36842:SF1">
    <property type="entry name" value="PROTEIN TOLB"/>
    <property type="match status" value="1"/>
</dbReference>
<dbReference type="PANTHER" id="PTHR36842">
    <property type="entry name" value="PROTEIN TOLB HOMOLOG"/>
    <property type="match status" value="1"/>
</dbReference>
<sequence length="239" mass="26265">YDATTTQFTRVTTGTPAGRSSFNTSLSGDGTVVVFMSDADFLGQGVPADHEEVWLYDTKTMQYTRVTSVTESRHDYDPSLNADGTVVAFSSRNDLLNEGTGSHTEVWLYHTTTMTYTRVTSATDGNRYSRRPDLNADGTVVGFDSNSDLLMQGMPDTQTEVWLYDTGTTQYTRVTTSSAAGRNSWEPSLNADGTIVSFHGDSDFLNQGIVAGQYEAWLCDTGTMQHTRVTSATYDNRKV</sequence>
<organism evidence="2">
    <name type="scientific">marine sediment metagenome</name>
    <dbReference type="NCBI Taxonomy" id="412755"/>
    <lineage>
        <taxon>unclassified sequences</taxon>
        <taxon>metagenomes</taxon>
        <taxon>ecological metagenomes</taxon>
    </lineage>
</organism>
<dbReference type="AlphaFoldDB" id="X0ZEA5"/>
<comment type="caution">
    <text evidence="2">The sequence shown here is derived from an EMBL/GenBank/DDBJ whole genome shotgun (WGS) entry which is preliminary data.</text>
</comment>
<evidence type="ECO:0008006" key="3">
    <source>
        <dbReference type="Google" id="ProtNLM"/>
    </source>
</evidence>
<feature type="non-terminal residue" evidence="2">
    <location>
        <position position="239"/>
    </location>
</feature>
<dbReference type="SUPFAM" id="SSF82171">
    <property type="entry name" value="DPP6 N-terminal domain-like"/>
    <property type="match status" value="1"/>
</dbReference>
<dbReference type="EMBL" id="BARS01050249">
    <property type="protein sequence ID" value="GAG46681.1"/>
    <property type="molecule type" value="Genomic_DNA"/>
</dbReference>
<evidence type="ECO:0000313" key="2">
    <source>
        <dbReference type="EMBL" id="GAG46681.1"/>
    </source>
</evidence>
<proteinExistence type="inferred from homology"/>
<evidence type="ECO:0000256" key="1">
    <source>
        <dbReference type="ARBA" id="ARBA00009820"/>
    </source>
</evidence>
<feature type="non-terminal residue" evidence="2">
    <location>
        <position position="1"/>
    </location>
</feature>
<name>X0ZEA5_9ZZZZ</name>
<dbReference type="InterPro" id="IPR011659">
    <property type="entry name" value="WD40"/>
</dbReference>
<comment type="similarity">
    <text evidence="1">Belongs to the TolB family.</text>
</comment>
<dbReference type="Pfam" id="PF07676">
    <property type="entry name" value="PD40"/>
    <property type="match status" value="1"/>
</dbReference>